<dbReference type="EMBL" id="MBFT01000079">
    <property type="protein sequence ID" value="PVU98470.1"/>
    <property type="molecule type" value="Genomic_DNA"/>
</dbReference>
<feature type="transmembrane region" description="Helical" evidence="8">
    <location>
        <begin position="289"/>
        <end position="312"/>
    </location>
</feature>
<name>A0A2T9Z1K4_9FUNG</name>
<dbReference type="GO" id="GO:0038023">
    <property type="term" value="F:signaling receptor activity"/>
    <property type="evidence" value="ECO:0007669"/>
    <property type="project" value="TreeGrafter"/>
</dbReference>
<dbReference type="GO" id="GO:0006882">
    <property type="term" value="P:intracellular zinc ion homeostasis"/>
    <property type="evidence" value="ECO:0007669"/>
    <property type="project" value="TreeGrafter"/>
</dbReference>
<keyword evidence="10" id="KW-1185">Reference proteome</keyword>
<evidence type="ECO:0000256" key="1">
    <source>
        <dbReference type="ARBA" id="ARBA00004141"/>
    </source>
</evidence>
<feature type="compositionally biased region" description="Polar residues" evidence="7">
    <location>
        <begin position="103"/>
        <end position="115"/>
    </location>
</feature>
<dbReference type="Proteomes" id="UP000245699">
    <property type="component" value="Unassembled WGS sequence"/>
</dbReference>
<feature type="transmembrane region" description="Helical" evidence="8">
    <location>
        <begin position="252"/>
        <end position="277"/>
    </location>
</feature>
<reference evidence="9 10" key="1">
    <citation type="journal article" date="2018" name="MBio">
        <title>Comparative Genomics Reveals the Core Gene Toolbox for the Fungus-Insect Symbiosis.</title>
        <authorList>
            <person name="Wang Y."/>
            <person name="Stata M."/>
            <person name="Wang W."/>
            <person name="Stajich J.E."/>
            <person name="White M.M."/>
            <person name="Moncalvo J.M."/>
        </authorList>
    </citation>
    <scope>NUCLEOTIDE SEQUENCE [LARGE SCALE GENOMIC DNA]</scope>
    <source>
        <strain evidence="9 10">AUS-77-4</strain>
    </source>
</reference>
<feature type="region of interest" description="Disordered" evidence="7">
    <location>
        <begin position="103"/>
        <end position="146"/>
    </location>
</feature>
<feature type="transmembrane region" description="Helical" evidence="8">
    <location>
        <begin position="327"/>
        <end position="346"/>
    </location>
</feature>
<feature type="transmembrane region" description="Helical" evidence="8">
    <location>
        <begin position="353"/>
        <end position="376"/>
    </location>
</feature>
<feature type="binding site" evidence="6">
    <location>
        <position position="309"/>
    </location>
    <ligand>
        <name>Zn(2+)</name>
        <dbReference type="ChEBI" id="CHEBI:29105"/>
    </ligand>
</feature>
<keyword evidence="6" id="KW-0862">Zinc</keyword>
<evidence type="ECO:0000256" key="4">
    <source>
        <dbReference type="ARBA" id="ARBA00022989"/>
    </source>
</evidence>
<dbReference type="GO" id="GO:0016020">
    <property type="term" value="C:membrane"/>
    <property type="evidence" value="ECO:0007669"/>
    <property type="project" value="UniProtKB-SubCell"/>
</dbReference>
<evidence type="ECO:0000256" key="2">
    <source>
        <dbReference type="ARBA" id="ARBA00007018"/>
    </source>
</evidence>
<keyword evidence="6" id="KW-0479">Metal-binding</keyword>
<dbReference type="STRING" id="61424.A0A2T9Z1K4"/>
<sequence>MDDDFDKNKLIKKHNTHSTFFSDSASDTIVDLSRPLSNTNISYAPSLPPTFPQRLWLNNYSERFFEILREKQALLKNRFAPLAPIAANFHSFTLGSFGFSSKQNLEPQGSKPQADSSSQQNQNENYSTRESDQNPSELNRNSETGSKLSIQKIKDEIVPLDAFTEYPKSTDEKKPYQKSDIGTKAESEEFENIDSISFVSSILTPNSYTKSYSDTPSWMIEPFIYSGYRPVLNSYKLCLHSILKTHNETGNIWTHMIGAALVITLTLVTHFYTFPYLSQFGYLDLRSYLVLYIYLLTALTCLVTSSLFHTFICHSEDCNKLFIKCDFMGILLLIVGSFIPLFYYAYSGDTKSMVTYMTMISVLGLIGMLIILFTNIHTDSLRWLRPTLFVLISFSSLIPIVSHSLKFGKMMKKRGNKNKSKKNSTTTSLKTDKSICSDEKTINTSASCQQLIDKKHSFDTYIDGETMVKLYLENKNMESDIKDTLNNNFLSSECLKMMISDPDRTMNGILKLKSCGLESVDKNHSEIIETSIDRRRSLIDMMKNKKRTSNLVLFQGPKLNSLVSKGKASSKSIYQRINTYKNSLERTKSCKSMTNSKNAHISLKDTQAVGFDKSKSLLDHLSIYNIKRSFSKLKKQL</sequence>
<comment type="caution">
    <text evidence="9">The sequence shown here is derived from an EMBL/GenBank/DDBJ whole genome shotgun (WGS) entry which is preliminary data.</text>
</comment>
<protein>
    <submittedName>
        <fullName evidence="9">Uncharacterized protein</fullName>
    </submittedName>
</protein>
<dbReference type="InterPro" id="IPR004254">
    <property type="entry name" value="AdipoR/HlyIII-related"/>
</dbReference>
<dbReference type="PANTHER" id="PTHR20855">
    <property type="entry name" value="ADIPOR/PROGESTIN RECEPTOR-RELATED"/>
    <property type="match status" value="1"/>
</dbReference>
<evidence type="ECO:0000256" key="6">
    <source>
        <dbReference type="PIRSR" id="PIRSR604254-1"/>
    </source>
</evidence>
<evidence type="ECO:0000256" key="7">
    <source>
        <dbReference type="SAM" id="MobiDB-lite"/>
    </source>
</evidence>
<evidence type="ECO:0000313" key="10">
    <source>
        <dbReference type="Proteomes" id="UP000245699"/>
    </source>
</evidence>
<feature type="transmembrane region" description="Helical" evidence="8">
    <location>
        <begin position="388"/>
        <end position="407"/>
    </location>
</feature>
<comment type="subcellular location">
    <subcellularLocation>
        <location evidence="1">Membrane</location>
        <topology evidence="1">Multi-pass membrane protein</topology>
    </subcellularLocation>
</comment>
<comment type="similarity">
    <text evidence="2">Belongs to the ADIPOR family.</text>
</comment>
<keyword evidence="3 8" id="KW-0812">Transmembrane</keyword>
<dbReference type="AlphaFoldDB" id="A0A2T9Z1K4"/>
<evidence type="ECO:0000256" key="3">
    <source>
        <dbReference type="ARBA" id="ARBA00022692"/>
    </source>
</evidence>
<feature type="compositionally biased region" description="Low complexity" evidence="7">
    <location>
        <begin position="116"/>
        <end position="125"/>
    </location>
</feature>
<keyword evidence="4 8" id="KW-1133">Transmembrane helix</keyword>
<evidence type="ECO:0000256" key="8">
    <source>
        <dbReference type="SAM" id="Phobius"/>
    </source>
</evidence>
<gene>
    <name evidence="9" type="ORF">BB559_001542</name>
</gene>
<evidence type="ECO:0000313" key="9">
    <source>
        <dbReference type="EMBL" id="PVU98470.1"/>
    </source>
</evidence>
<organism evidence="9 10">
    <name type="scientific">Furculomyces boomerangus</name>
    <dbReference type="NCBI Taxonomy" id="61424"/>
    <lineage>
        <taxon>Eukaryota</taxon>
        <taxon>Fungi</taxon>
        <taxon>Fungi incertae sedis</taxon>
        <taxon>Zoopagomycota</taxon>
        <taxon>Kickxellomycotina</taxon>
        <taxon>Harpellomycetes</taxon>
        <taxon>Harpellales</taxon>
        <taxon>Harpellaceae</taxon>
        <taxon>Furculomyces</taxon>
    </lineage>
</organism>
<accession>A0A2T9Z1K4</accession>
<evidence type="ECO:0000256" key="5">
    <source>
        <dbReference type="ARBA" id="ARBA00023136"/>
    </source>
</evidence>
<dbReference type="GO" id="GO:0046872">
    <property type="term" value="F:metal ion binding"/>
    <property type="evidence" value="ECO:0007669"/>
    <property type="project" value="UniProtKB-KW"/>
</dbReference>
<dbReference type="OrthoDB" id="5585746at2759"/>
<feature type="compositionally biased region" description="Polar residues" evidence="7">
    <location>
        <begin position="133"/>
        <end position="146"/>
    </location>
</feature>
<proteinExistence type="inferred from homology"/>
<dbReference type="Pfam" id="PF03006">
    <property type="entry name" value="HlyIII"/>
    <property type="match status" value="1"/>
</dbReference>
<dbReference type="PANTHER" id="PTHR20855:SF52">
    <property type="entry name" value="ADIPONECTIN RECEPTOR PROTEIN"/>
    <property type="match status" value="1"/>
</dbReference>
<keyword evidence="5 8" id="KW-0472">Membrane</keyword>